<dbReference type="PANTHER" id="PTHR48229">
    <property type="entry name" value="CAIB/BAIF FAMILY ENZYME (AFU_ORTHOLOGUE AFUA_1G05360)-RELATED"/>
    <property type="match status" value="1"/>
</dbReference>
<dbReference type="InterPro" id="IPR023606">
    <property type="entry name" value="CoA-Trfase_III_dom_1_sf"/>
</dbReference>
<sequence>MGSAPQYSVPEEAQSIFQQGILDNDLVPDLPSELRSLAKLVRFNGSSEPTLPINWRFAESISALKAFEASMLMILISRKYKTTPTEVTINTDHATLFIMSPLVAKVIKDGEPRRIAFDVNGDEFLKKAFPSTDKHRLGATPHRSLTTNIYKTKDGRFYHVHGSLNPEPSLEALGLPADAPDTETYEQTLANLQSAVSTFDSAALDELMNEKYRQAGTICYSSEEFFASAHGKANAHVALYELPPTSESSGAHPPSWWPENSSIPSSPKRPLAGLKIVDLTRIIAGPSITRGLAEMGASVMRITSPHVADFSVLHPDLNWGKWNGSLHLTNEEDKEKLRALIRDADVVVDGYRPGVMEKHGFGRDAIFELVKERDRGIIHVRENCYGWHGPWSHRSGWQQISDACTGVSMSYAKAMGNDEAVTPVFPNSDYCTGVCGSTAVLHALVRRAEFGGNQSVDVALNYYSQWLIRSVGTYPPETWTKVHQRYKSPIYRHYHNMGYTLPAMLKLLSEYNANTLFDPAFFENRAAKNIELTFVLPKPIAQFKDEDVKLGYNVGTRTNGVDVPRWPDDLNVEHVTDEN</sequence>
<keyword evidence="2" id="KW-0808">Transferase</keyword>
<reference evidence="2" key="1">
    <citation type="journal article" date="2020" name="Stud. Mycol.">
        <title>101 Dothideomycetes genomes: a test case for predicting lifestyles and emergence of pathogens.</title>
        <authorList>
            <person name="Haridas S."/>
            <person name="Albert R."/>
            <person name="Binder M."/>
            <person name="Bloem J."/>
            <person name="Labutti K."/>
            <person name="Salamov A."/>
            <person name="Andreopoulos B."/>
            <person name="Baker S."/>
            <person name="Barry K."/>
            <person name="Bills G."/>
            <person name="Bluhm B."/>
            <person name="Cannon C."/>
            <person name="Castanera R."/>
            <person name="Culley D."/>
            <person name="Daum C."/>
            <person name="Ezra D."/>
            <person name="Gonzalez J."/>
            <person name="Henrissat B."/>
            <person name="Kuo A."/>
            <person name="Liang C."/>
            <person name="Lipzen A."/>
            <person name="Lutzoni F."/>
            <person name="Magnuson J."/>
            <person name="Mondo S."/>
            <person name="Nolan M."/>
            <person name="Ohm R."/>
            <person name="Pangilinan J."/>
            <person name="Park H.-J."/>
            <person name="Ramirez L."/>
            <person name="Alfaro M."/>
            <person name="Sun H."/>
            <person name="Tritt A."/>
            <person name="Yoshinaga Y."/>
            <person name="Zwiers L.-H."/>
            <person name="Turgeon B."/>
            <person name="Goodwin S."/>
            <person name="Spatafora J."/>
            <person name="Crous P."/>
            <person name="Grigoriev I."/>
        </authorList>
    </citation>
    <scope>NUCLEOTIDE SEQUENCE</scope>
    <source>
        <strain evidence="2">CBS 121739</strain>
    </source>
</reference>
<dbReference type="OrthoDB" id="2308815at2759"/>
<dbReference type="Proteomes" id="UP000799437">
    <property type="component" value="Unassembled WGS sequence"/>
</dbReference>
<dbReference type="AlphaFoldDB" id="A0A6A6VUY7"/>
<dbReference type="GO" id="GO:0016740">
    <property type="term" value="F:transferase activity"/>
    <property type="evidence" value="ECO:0007669"/>
    <property type="project" value="UniProtKB-KW"/>
</dbReference>
<dbReference type="InterPro" id="IPR003673">
    <property type="entry name" value="CoA-Trfase_fam_III"/>
</dbReference>
<accession>A0A6A6VUY7</accession>
<name>A0A6A6VUY7_9PEZI</name>
<comment type="similarity">
    <text evidence="1">Belongs to the CoA-transferase III family.</text>
</comment>
<keyword evidence="3" id="KW-1185">Reference proteome</keyword>
<protein>
    <submittedName>
        <fullName evidence="2">CoA-transferase family III</fullName>
    </submittedName>
</protein>
<proteinExistence type="inferred from homology"/>
<dbReference type="EMBL" id="ML996588">
    <property type="protein sequence ID" value="KAF2753061.1"/>
    <property type="molecule type" value="Genomic_DNA"/>
</dbReference>
<dbReference type="InterPro" id="IPR052985">
    <property type="entry name" value="CoA-trans_III_biosynth/detox"/>
</dbReference>
<dbReference type="Pfam" id="PF02515">
    <property type="entry name" value="CoA_transf_3"/>
    <property type="match status" value="1"/>
</dbReference>
<evidence type="ECO:0000313" key="2">
    <source>
        <dbReference type="EMBL" id="KAF2753061.1"/>
    </source>
</evidence>
<dbReference type="Gene3D" id="3.40.50.10540">
    <property type="entry name" value="Crotonobetainyl-coa:carnitine coa-transferase, domain 1"/>
    <property type="match status" value="1"/>
</dbReference>
<dbReference type="RefSeq" id="XP_033595512.1">
    <property type="nucleotide sequence ID" value="XM_033742187.1"/>
</dbReference>
<organism evidence="2 3">
    <name type="scientific">Pseudovirgaria hyperparasitica</name>
    <dbReference type="NCBI Taxonomy" id="470096"/>
    <lineage>
        <taxon>Eukaryota</taxon>
        <taxon>Fungi</taxon>
        <taxon>Dikarya</taxon>
        <taxon>Ascomycota</taxon>
        <taxon>Pezizomycotina</taxon>
        <taxon>Dothideomycetes</taxon>
        <taxon>Dothideomycetes incertae sedis</taxon>
        <taxon>Acrospermales</taxon>
        <taxon>Acrospermaceae</taxon>
        <taxon>Pseudovirgaria</taxon>
    </lineage>
</organism>
<dbReference type="GeneID" id="54483241"/>
<evidence type="ECO:0000313" key="3">
    <source>
        <dbReference type="Proteomes" id="UP000799437"/>
    </source>
</evidence>
<evidence type="ECO:0000256" key="1">
    <source>
        <dbReference type="ARBA" id="ARBA00008383"/>
    </source>
</evidence>
<dbReference type="PANTHER" id="PTHR48229:SF2">
    <property type="entry name" value="CAIB_BAIF FAMILY PROTEIN"/>
    <property type="match status" value="1"/>
</dbReference>
<gene>
    <name evidence="2" type="ORF">EJ05DRAFT_445630</name>
</gene>
<dbReference type="SUPFAM" id="SSF89796">
    <property type="entry name" value="CoA-transferase family III (CaiB/BaiF)"/>
    <property type="match status" value="2"/>
</dbReference>